<dbReference type="EMBL" id="SRLO01000329">
    <property type="protein sequence ID" value="TNN60736.1"/>
    <property type="molecule type" value="Genomic_DNA"/>
</dbReference>
<evidence type="ECO:0000313" key="2">
    <source>
        <dbReference type="Proteomes" id="UP000314294"/>
    </source>
</evidence>
<accession>A0A4Z2H4N3</accession>
<sequence>MVSVESSRQQGLQGRATIFSPSREALLWLSSPRKELRFWARGKSSSSLRPASSSSAVCVLLEDDRHTVTRRSSYTALQFINYRIN</sequence>
<name>A0A4Z2H4N3_9TELE</name>
<comment type="caution">
    <text evidence="1">The sequence shown here is derived from an EMBL/GenBank/DDBJ whole genome shotgun (WGS) entry which is preliminary data.</text>
</comment>
<proteinExistence type="predicted"/>
<evidence type="ECO:0000313" key="1">
    <source>
        <dbReference type="EMBL" id="TNN60736.1"/>
    </source>
</evidence>
<reference evidence="1 2" key="1">
    <citation type="submission" date="2019-03" db="EMBL/GenBank/DDBJ databases">
        <title>First draft genome of Liparis tanakae, snailfish: a comprehensive survey of snailfish specific genes.</title>
        <authorList>
            <person name="Kim W."/>
            <person name="Song I."/>
            <person name="Jeong J.-H."/>
            <person name="Kim D."/>
            <person name="Kim S."/>
            <person name="Ryu S."/>
            <person name="Song J.Y."/>
            <person name="Lee S.K."/>
        </authorList>
    </citation>
    <scope>NUCLEOTIDE SEQUENCE [LARGE SCALE GENOMIC DNA]</scope>
    <source>
        <tissue evidence="1">Muscle</tissue>
    </source>
</reference>
<gene>
    <name evidence="1" type="ORF">EYF80_029080</name>
</gene>
<organism evidence="1 2">
    <name type="scientific">Liparis tanakae</name>
    <name type="common">Tanaka's snailfish</name>
    <dbReference type="NCBI Taxonomy" id="230148"/>
    <lineage>
        <taxon>Eukaryota</taxon>
        <taxon>Metazoa</taxon>
        <taxon>Chordata</taxon>
        <taxon>Craniata</taxon>
        <taxon>Vertebrata</taxon>
        <taxon>Euteleostomi</taxon>
        <taxon>Actinopterygii</taxon>
        <taxon>Neopterygii</taxon>
        <taxon>Teleostei</taxon>
        <taxon>Neoteleostei</taxon>
        <taxon>Acanthomorphata</taxon>
        <taxon>Eupercaria</taxon>
        <taxon>Perciformes</taxon>
        <taxon>Cottioidei</taxon>
        <taxon>Cottales</taxon>
        <taxon>Liparidae</taxon>
        <taxon>Liparis</taxon>
    </lineage>
</organism>
<keyword evidence="2" id="KW-1185">Reference proteome</keyword>
<dbReference type="AlphaFoldDB" id="A0A4Z2H4N3"/>
<protein>
    <submittedName>
        <fullName evidence="1">Uncharacterized protein</fullName>
    </submittedName>
</protein>
<dbReference type="Proteomes" id="UP000314294">
    <property type="component" value="Unassembled WGS sequence"/>
</dbReference>